<dbReference type="Gene3D" id="3.30.710.10">
    <property type="entry name" value="Potassium Channel Kv1.1, Chain A"/>
    <property type="match status" value="2"/>
</dbReference>
<proteinExistence type="predicted"/>
<reference evidence="3" key="1">
    <citation type="journal article" date="2020" name="J. Eukaryot. Microbiol.">
        <title>De novo Sequencing, Assembly and Annotation of the Transcriptome for the Free-Living Testate Amoeba Arcella intermedia.</title>
        <authorList>
            <person name="Ribeiro G.M."/>
            <person name="Porfirio-Sousa A.L."/>
            <person name="Maurer-Alcala X.X."/>
            <person name="Katz L.A."/>
            <person name="Lahr D.J.G."/>
        </authorList>
    </citation>
    <scope>NUCLEOTIDE SEQUENCE</scope>
</reference>
<dbReference type="InterPro" id="IPR002110">
    <property type="entry name" value="Ankyrin_rpt"/>
</dbReference>
<dbReference type="SMART" id="SM00248">
    <property type="entry name" value="ANK"/>
    <property type="match status" value="3"/>
</dbReference>
<feature type="repeat" description="ANK" evidence="1">
    <location>
        <begin position="62"/>
        <end position="83"/>
    </location>
</feature>
<feature type="domain" description="BTB" evidence="2">
    <location>
        <begin position="327"/>
        <end position="392"/>
    </location>
</feature>
<dbReference type="Pfam" id="PF00651">
    <property type="entry name" value="BTB"/>
    <property type="match status" value="2"/>
</dbReference>
<feature type="domain" description="BTB" evidence="2">
    <location>
        <begin position="172"/>
        <end position="243"/>
    </location>
</feature>
<dbReference type="Gene3D" id="1.25.40.20">
    <property type="entry name" value="Ankyrin repeat-containing domain"/>
    <property type="match status" value="1"/>
</dbReference>
<accession>A0A6B2L2L7</accession>
<evidence type="ECO:0000313" key="3">
    <source>
        <dbReference type="EMBL" id="NDV31189.1"/>
    </source>
</evidence>
<dbReference type="PROSITE" id="PS50297">
    <property type="entry name" value="ANK_REP_REGION"/>
    <property type="match status" value="1"/>
</dbReference>
<dbReference type="AlphaFoldDB" id="A0A6B2L2L7"/>
<evidence type="ECO:0000259" key="2">
    <source>
        <dbReference type="PROSITE" id="PS50097"/>
    </source>
</evidence>
<sequence length="490" mass="55691">MHLAASKGMIELCDLFYEYGGDMSILSPKFGTPLHVAVKLHHKYITQFLLEHGCKLEETNNEGETALHVVAQSGDLQILNLLLTFANKSLYYKKDNEGRTALHVAAMAQKDEVVRIIATKCPSIIPLVDCKGKSALFYMHPRKRNPIRFLFTQHNNNAVLNHHKLFDDKTTSDITLGITGSPSPVCHCHRAVLWARWMGIRERLPTGDPQEALASTLAIPDVEADVLKAFIYYLYTDEMYTHRLKLIPMEEASLLERLRAFAHKQECNFLVGMCNALLRNLSEYSNQNNEYSAVTGNSTYQNDFLQLVGNKMFSDVQIVVLQQKVVANVKVQTKDTEPEHVITAHKALLIPRCDYFKAMFDPGNALIENQSKTVKLEMHKNVVYGVLSYLYSTVVPKTVLNATYATSLLEASNRLMLDGLSLKCQMFLIEHLDNSNVCQLFPLADVLNADILREECLDYLMRNYTDIRKTDDWKHLNKNLKEEVEQFSGI</sequence>
<dbReference type="EMBL" id="GIBP01002220">
    <property type="protein sequence ID" value="NDV31189.1"/>
    <property type="molecule type" value="Transcribed_RNA"/>
</dbReference>
<dbReference type="InterPro" id="IPR000210">
    <property type="entry name" value="BTB/POZ_dom"/>
</dbReference>
<dbReference type="SMART" id="SM00225">
    <property type="entry name" value="BTB"/>
    <property type="match status" value="2"/>
</dbReference>
<name>A0A6B2L2L7_9EUKA</name>
<evidence type="ECO:0000256" key="1">
    <source>
        <dbReference type="PROSITE-ProRule" id="PRU00023"/>
    </source>
</evidence>
<dbReference type="PROSITE" id="PS50088">
    <property type="entry name" value="ANK_REPEAT"/>
    <property type="match status" value="2"/>
</dbReference>
<dbReference type="SUPFAM" id="SSF48403">
    <property type="entry name" value="Ankyrin repeat"/>
    <property type="match status" value="1"/>
</dbReference>
<dbReference type="CDD" id="cd18186">
    <property type="entry name" value="BTB_POZ_ZBTB_KLHL-like"/>
    <property type="match status" value="1"/>
</dbReference>
<dbReference type="Gene3D" id="1.25.40.420">
    <property type="match status" value="1"/>
</dbReference>
<dbReference type="CDD" id="cd14733">
    <property type="entry name" value="BACK"/>
    <property type="match status" value="1"/>
</dbReference>
<protein>
    <recommendedName>
        <fullName evidence="2">BTB domain-containing protein</fullName>
    </recommendedName>
</protein>
<dbReference type="Pfam" id="PF12796">
    <property type="entry name" value="Ank_2"/>
    <property type="match status" value="1"/>
</dbReference>
<dbReference type="PANTHER" id="PTHR24413">
    <property type="entry name" value="SPECKLE-TYPE POZ PROTEIN"/>
    <property type="match status" value="1"/>
</dbReference>
<keyword evidence="1" id="KW-0040">ANK repeat</keyword>
<dbReference type="SUPFAM" id="SSF54695">
    <property type="entry name" value="POZ domain"/>
    <property type="match status" value="2"/>
</dbReference>
<dbReference type="PROSITE" id="PS50097">
    <property type="entry name" value="BTB"/>
    <property type="match status" value="2"/>
</dbReference>
<feature type="repeat" description="ANK" evidence="1">
    <location>
        <begin position="29"/>
        <end position="61"/>
    </location>
</feature>
<organism evidence="3">
    <name type="scientific">Arcella intermedia</name>
    <dbReference type="NCBI Taxonomy" id="1963864"/>
    <lineage>
        <taxon>Eukaryota</taxon>
        <taxon>Amoebozoa</taxon>
        <taxon>Tubulinea</taxon>
        <taxon>Elardia</taxon>
        <taxon>Arcellinida</taxon>
        <taxon>Sphaerothecina</taxon>
        <taxon>Arcellidae</taxon>
        <taxon>Arcella</taxon>
    </lineage>
</organism>
<dbReference type="InterPro" id="IPR011333">
    <property type="entry name" value="SKP1/BTB/POZ_sf"/>
</dbReference>
<dbReference type="InterPro" id="IPR036770">
    <property type="entry name" value="Ankyrin_rpt-contain_sf"/>
</dbReference>